<accession>A0ABY6UI81</accession>
<proteinExistence type="predicted"/>
<organism evidence="1 2">
    <name type="scientific">Bionectria ochroleuca</name>
    <name type="common">Gliocladium roseum</name>
    <dbReference type="NCBI Taxonomy" id="29856"/>
    <lineage>
        <taxon>Eukaryota</taxon>
        <taxon>Fungi</taxon>
        <taxon>Dikarya</taxon>
        <taxon>Ascomycota</taxon>
        <taxon>Pezizomycotina</taxon>
        <taxon>Sordariomycetes</taxon>
        <taxon>Hypocreomycetidae</taxon>
        <taxon>Hypocreales</taxon>
        <taxon>Bionectriaceae</taxon>
        <taxon>Clonostachys</taxon>
    </lineage>
</organism>
<sequence>MTAALFGLTMACGNHGQTRAEIEAETAAACEGPNPPIWCPMKCQNCGGHYCIDGFKAWQCNVNPRQGDLCPGGCDDCPPRRQYEAARGCVGGPTGANGALLVAQNGMFTMQIGA</sequence>
<protein>
    <recommendedName>
        <fullName evidence="3">4Fe-4S ferredoxin-type domain-containing protein</fullName>
    </recommendedName>
</protein>
<reference evidence="1 2" key="1">
    <citation type="submission" date="2019-06" db="EMBL/GenBank/DDBJ databases">
        <authorList>
            <person name="Broberg M."/>
        </authorList>
    </citation>
    <scope>NUCLEOTIDE SEQUENCE [LARGE SCALE GENOMIC DNA]</scope>
</reference>
<evidence type="ECO:0008006" key="3">
    <source>
        <dbReference type="Google" id="ProtNLM"/>
    </source>
</evidence>
<dbReference type="Proteomes" id="UP000766486">
    <property type="component" value="Unassembled WGS sequence"/>
</dbReference>
<comment type="caution">
    <text evidence="1">The sequence shown here is derived from an EMBL/GenBank/DDBJ whole genome shotgun (WGS) entry which is preliminary data.</text>
</comment>
<keyword evidence="2" id="KW-1185">Reference proteome</keyword>
<gene>
    <name evidence="1" type="ORF">CLO192961_LOCUS296302</name>
</gene>
<evidence type="ECO:0000313" key="1">
    <source>
        <dbReference type="EMBL" id="VUC30952.1"/>
    </source>
</evidence>
<evidence type="ECO:0000313" key="2">
    <source>
        <dbReference type="Proteomes" id="UP000766486"/>
    </source>
</evidence>
<name>A0ABY6UI81_BIOOC</name>
<dbReference type="EMBL" id="CABFNS010000826">
    <property type="protein sequence ID" value="VUC30952.1"/>
    <property type="molecule type" value="Genomic_DNA"/>
</dbReference>